<gene>
    <name evidence="1" type="ORF">ERS132414_02304</name>
</gene>
<dbReference type="GO" id="GO:0008270">
    <property type="term" value="F:zinc ion binding"/>
    <property type="evidence" value="ECO:0007669"/>
    <property type="project" value="UniProtKB-KW"/>
</dbReference>
<dbReference type="EMBL" id="FIHA01000073">
    <property type="protein sequence ID" value="CYV16463.1"/>
    <property type="molecule type" value="Genomic_DNA"/>
</dbReference>
<dbReference type="RefSeq" id="WP_044776436.1">
    <property type="nucleotide sequence ID" value="NZ_CEDY01000025.1"/>
</dbReference>
<evidence type="ECO:0000313" key="1">
    <source>
        <dbReference type="EMBL" id="CYV16463.1"/>
    </source>
</evidence>
<keyword evidence="1" id="KW-0479">Metal-binding</keyword>
<protein>
    <submittedName>
        <fullName evidence="1">Zinc-finger protein</fullName>
    </submittedName>
</protein>
<accession>A0A0Z8HFY4</accession>
<keyword evidence="1" id="KW-0863">Zinc-finger</keyword>
<keyword evidence="1" id="KW-0862">Zinc</keyword>
<dbReference type="Proteomes" id="UP000072794">
    <property type="component" value="Unassembled WGS sequence"/>
</dbReference>
<proteinExistence type="predicted"/>
<organism evidence="1 2">
    <name type="scientific">Streptococcus suis</name>
    <dbReference type="NCBI Taxonomy" id="1307"/>
    <lineage>
        <taxon>Bacteria</taxon>
        <taxon>Bacillati</taxon>
        <taxon>Bacillota</taxon>
        <taxon>Bacilli</taxon>
        <taxon>Lactobacillales</taxon>
        <taxon>Streptococcaceae</taxon>
        <taxon>Streptococcus</taxon>
    </lineage>
</organism>
<name>A0A0Z8HFY4_STRSU</name>
<sequence length="153" mass="17530">MDESQRKQIWKMRAEGLGYGLIGKATGLSRDSVKKYCKRNPALLGHGAATKQMAKADQNDGLRCPQCYQALKIHKIGRPKKFCSDKCRKVWWTTHSDEHNKSKTAYEDLTCQYCGRSFLSYANPNRKYCSHSCYIQSRFYKGETNDKSTNNGN</sequence>
<evidence type="ECO:0000313" key="2">
    <source>
        <dbReference type="Proteomes" id="UP000072794"/>
    </source>
</evidence>
<reference evidence="1 2" key="1">
    <citation type="submission" date="2016-02" db="EMBL/GenBank/DDBJ databases">
        <authorList>
            <consortium name="Pathogen Informatics"/>
        </authorList>
    </citation>
    <scope>NUCLEOTIDE SEQUENCE [LARGE SCALE GENOMIC DNA]</scope>
    <source>
        <strain evidence="1 2">LSS52</strain>
    </source>
</reference>
<dbReference type="AlphaFoldDB" id="A0A0Z8HFY4"/>